<comment type="caution">
    <text evidence="1">The sequence shown here is derived from an EMBL/GenBank/DDBJ whole genome shotgun (WGS) entry which is preliminary data.</text>
</comment>
<dbReference type="EMBL" id="AMEX01000007">
    <property type="protein sequence ID" value="EKY20706.1"/>
    <property type="molecule type" value="Genomic_DNA"/>
</dbReference>
<proteinExistence type="predicted"/>
<evidence type="ECO:0000313" key="1">
    <source>
        <dbReference type="EMBL" id="EKY20706.1"/>
    </source>
</evidence>
<keyword evidence="2" id="KW-1185">Reference proteome</keyword>
<sequence length="40" mass="4774">MTIYIILFIWVVLYADMNNWERLIAGGSIILWILKSLYVK</sequence>
<protein>
    <submittedName>
        <fullName evidence="1">Uncharacterized protein</fullName>
    </submittedName>
</protein>
<dbReference type="Proteomes" id="UP000010412">
    <property type="component" value="Unassembled WGS sequence"/>
</dbReference>
<evidence type="ECO:0000313" key="2">
    <source>
        <dbReference type="Proteomes" id="UP000010412"/>
    </source>
</evidence>
<organism evidence="1 2">
    <name type="scientific">Veillonella atypica KON</name>
    <dbReference type="NCBI Taxonomy" id="1128111"/>
    <lineage>
        <taxon>Bacteria</taxon>
        <taxon>Bacillati</taxon>
        <taxon>Bacillota</taxon>
        <taxon>Negativicutes</taxon>
        <taxon>Veillonellales</taxon>
        <taxon>Veillonellaceae</taxon>
        <taxon>Veillonella</taxon>
    </lineage>
</organism>
<gene>
    <name evidence="1" type="ORF">HMPREF0870_00426</name>
</gene>
<reference evidence="1 2" key="1">
    <citation type="submission" date="2012-05" db="EMBL/GenBank/DDBJ databases">
        <authorList>
            <person name="Weinstock G."/>
            <person name="Sodergren E."/>
            <person name="Lobos E.A."/>
            <person name="Fulton L."/>
            <person name="Fulton R."/>
            <person name="Courtney L."/>
            <person name="Fronick C."/>
            <person name="O'Laughlin M."/>
            <person name="Godfrey J."/>
            <person name="Wilson R.M."/>
            <person name="Miner T."/>
            <person name="Farmer C."/>
            <person name="Delehaunty K."/>
            <person name="Cordes M."/>
            <person name="Minx P."/>
            <person name="Tomlinson C."/>
            <person name="Chen J."/>
            <person name="Wollam A."/>
            <person name="Pepin K.H."/>
            <person name="Bhonagiri V."/>
            <person name="Zhang X."/>
            <person name="Suruliraj S."/>
            <person name="Warren W."/>
            <person name="Mitreva M."/>
            <person name="Mardis E.R."/>
            <person name="Wilson R.K."/>
        </authorList>
    </citation>
    <scope>NUCLEOTIDE SEQUENCE [LARGE SCALE GENOMIC DNA]</scope>
    <source>
        <strain evidence="1 2">KON</strain>
    </source>
</reference>
<name>A0ABN0IM01_9FIRM</name>
<accession>A0ABN0IM01</accession>